<dbReference type="PANTHER" id="PTHR42788:SF19">
    <property type="entry name" value="ALIPHATIC SULFONATES IMPORT ATP-BINDING PROTEIN SSUB 2"/>
    <property type="match status" value="1"/>
</dbReference>
<evidence type="ECO:0000259" key="2">
    <source>
        <dbReference type="PROSITE" id="PS50893"/>
    </source>
</evidence>
<keyword evidence="5" id="KW-1185">Reference proteome</keyword>
<dbReference type="RefSeq" id="WP_078632529.1">
    <property type="nucleotide sequence ID" value="NZ_CM007717.1"/>
</dbReference>
<dbReference type="AlphaFoldDB" id="A0AAE6Y4R5"/>
<dbReference type="InterPro" id="IPR003439">
    <property type="entry name" value="ABC_transporter-like_ATP-bd"/>
</dbReference>
<dbReference type="Proteomes" id="UP000190306">
    <property type="component" value="Chromosome"/>
</dbReference>
<keyword evidence="1" id="KW-0813">Transport</keyword>
<organism evidence="4 6">
    <name type="scientific">Streptomyces antibioticus</name>
    <dbReference type="NCBI Taxonomy" id="1890"/>
    <lineage>
        <taxon>Bacteria</taxon>
        <taxon>Bacillati</taxon>
        <taxon>Actinomycetota</taxon>
        <taxon>Actinomycetes</taxon>
        <taxon>Kitasatosporales</taxon>
        <taxon>Streptomycetaceae</taxon>
        <taxon>Streptomyces</taxon>
    </lineage>
</organism>
<name>A0AAE6Y4R5_STRAT</name>
<keyword evidence="4" id="KW-0067">ATP-binding</keyword>
<accession>A0AAE6Y4R5</accession>
<dbReference type="EMBL" id="CP050692">
    <property type="protein sequence ID" value="QIT42897.1"/>
    <property type="molecule type" value="Genomic_DNA"/>
</dbReference>
<dbReference type="InterPro" id="IPR050166">
    <property type="entry name" value="ABC_transporter_ATP-bind"/>
</dbReference>
<feature type="domain" description="ABC transporter" evidence="2">
    <location>
        <begin position="13"/>
        <end position="193"/>
    </location>
</feature>
<keyword evidence="4" id="KW-0547">Nucleotide-binding</keyword>
<reference evidence="3 5" key="1">
    <citation type="submission" date="2015-07" db="EMBL/GenBank/DDBJ databases">
        <title>Draft Genome Sequence of Streptomyces antibioticus, IMRU 3720 reveals insights in the evolution of actinomycin biosynthetic gene clusters in Streptomyces.</title>
        <authorList>
            <person name="Crnovcic I."/>
            <person name="Ruckert C."/>
            <person name="Kalinowksi J."/>
            <person name="Keller U."/>
        </authorList>
    </citation>
    <scope>NUCLEOTIDE SEQUENCE [LARGE SCALE GENOMIC DNA]</scope>
    <source>
        <strain evidence="3 5">DSM 41481</strain>
    </source>
</reference>
<evidence type="ECO:0000313" key="4">
    <source>
        <dbReference type="EMBL" id="QIT42897.1"/>
    </source>
</evidence>
<dbReference type="InterPro" id="IPR027417">
    <property type="entry name" value="P-loop_NTPase"/>
</dbReference>
<sequence>MANDGQVRLPWAVRVEGLRRVLDGRVVVDGLRLDVRPGEFVALIGGDGRSALLGILAGLDRDVEGTVLVPRRRALASGATRPTAWERAWRTLFPGTGARPAALVRALTGEPDLLLLDDPFGALDAPARARARRLLSEWWQPRDRAVLLVTDDVEEAILLADRVLVMDAGAVVHERRIGLGRPRDPADPRFAVLCAGLVERLPRPAGGRSARTAALGET</sequence>
<dbReference type="SUPFAM" id="SSF52540">
    <property type="entry name" value="P-loop containing nucleoside triphosphate hydrolases"/>
    <property type="match status" value="1"/>
</dbReference>
<dbReference type="EMBL" id="LHQL01000001">
    <property type="protein sequence ID" value="OOQ55258.1"/>
    <property type="molecule type" value="Genomic_DNA"/>
</dbReference>
<protein>
    <submittedName>
        <fullName evidence="4">Sulfonate ABC transporter ATP-binding protein</fullName>
    </submittedName>
</protein>
<evidence type="ECO:0000313" key="6">
    <source>
        <dbReference type="Proteomes" id="UP000502504"/>
    </source>
</evidence>
<evidence type="ECO:0000256" key="1">
    <source>
        <dbReference type="ARBA" id="ARBA00022448"/>
    </source>
</evidence>
<dbReference type="GO" id="GO:0016887">
    <property type="term" value="F:ATP hydrolysis activity"/>
    <property type="evidence" value="ECO:0007669"/>
    <property type="project" value="InterPro"/>
</dbReference>
<dbReference type="PANTHER" id="PTHR42788">
    <property type="entry name" value="TAURINE IMPORT ATP-BINDING PROTEIN-RELATED"/>
    <property type="match status" value="1"/>
</dbReference>
<reference evidence="4 6" key="2">
    <citation type="submission" date="2020-03" db="EMBL/GenBank/DDBJ databases">
        <title>Is there a link between lipid content and antibiotic production in Streptomyces?</title>
        <authorList>
            <person name="David M."/>
            <person name="Lejeune C."/>
            <person name="Abreu S."/>
            <person name="Thibessard A."/>
            <person name="Leblond P."/>
            <person name="Chaminade P."/>
            <person name="Virolle M.-J."/>
        </authorList>
    </citation>
    <scope>NUCLEOTIDE SEQUENCE [LARGE SCALE GENOMIC DNA]</scope>
    <source>
        <strain evidence="4 6">DSM 41481</strain>
    </source>
</reference>
<proteinExistence type="predicted"/>
<dbReference type="Proteomes" id="UP000502504">
    <property type="component" value="Chromosome"/>
</dbReference>
<dbReference type="Gene3D" id="3.40.50.300">
    <property type="entry name" value="P-loop containing nucleotide triphosphate hydrolases"/>
    <property type="match status" value="2"/>
</dbReference>
<evidence type="ECO:0000313" key="3">
    <source>
        <dbReference type="EMBL" id="OOQ55258.1"/>
    </source>
</evidence>
<dbReference type="PROSITE" id="PS50893">
    <property type="entry name" value="ABC_TRANSPORTER_2"/>
    <property type="match status" value="1"/>
</dbReference>
<gene>
    <name evidence="3" type="ORF">AFM16_04405</name>
    <name evidence="4" type="ORF">HCX60_04610</name>
</gene>
<evidence type="ECO:0000313" key="5">
    <source>
        <dbReference type="Proteomes" id="UP000190306"/>
    </source>
</evidence>
<dbReference type="GO" id="GO:0005524">
    <property type="term" value="F:ATP binding"/>
    <property type="evidence" value="ECO:0007669"/>
    <property type="project" value="UniProtKB-KW"/>
</dbReference>